<keyword evidence="2" id="KW-0614">Plasmid</keyword>
<feature type="compositionally biased region" description="Basic and acidic residues" evidence="1">
    <location>
        <begin position="36"/>
        <end position="56"/>
    </location>
</feature>
<proteinExistence type="predicted"/>
<evidence type="ECO:0000256" key="1">
    <source>
        <dbReference type="SAM" id="MobiDB-lite"/>
    </source>
</evidence>
<reference evidence="2 3" key="1">
    <citation type="submission" date="2017-02" db="EMBL/GenBank/DDBJ databases">
        <title>The complete genomic sequence of a novel cold adapted crude oil-degrading bacterium Planococcus qaidamina Y42.</title>
        <authorList>
            <person name="Yang R."/>
        </authorList>
    </citation>
    <scope>NUCLEOTIDE SEQUENCE [LARGE SCALE GENOMIC DNA]</scope>
    <source>
        <strain evidence="2 3">Y42</strain>
        <plasmid evidence="2 3">unnamed1</plasmid>
    </source>
</reference>
<name>A0A1Q2L487_9BACL</name>
<dbReference type="AlphaFoldDB" id="A0A1Q2L487"/>
<evidence type="ECO:0008006" key="4">
    <source>
        <dbReference type="Google" id="ProtNLM"/>
    </source>
</evidence>
<geneLocation type="plasmid" evidence="2 3">
    <name>unnamed1</name>
</geneLocation>
<dbReference type="EMBL" id="CP019641">
    <property type="protein sequence ID" value="AQQ55249.1"/>
    <property type="molecule type" value="Genomic_DNA"/>
</dbReference>
<feature type="region of interest" description="Disordered" evidence="1">
    <location>
        <begin position="36"/>
        <end position="58"/>
    </location>
</feature>
<dbReference type="KEGG" id="pmar:B0X71_18880"/>
<dbReference type="Proteomes" id="UP000188184">
    <property type="component" value="Plasmid unnamed1"/>
</dbReference>
<sequence>MSDLLRKKPKKIERSESVVPKSTFSFPETTVAHQEKVVEVPSEKEKSSIKTKKPAEKTTTVRVSVAMKHKLNALVTLGVADSVDQVTDILFDEYVNNILSKEEKKQLELILELYRSKLK</sequence>
<keyword evidence="3" id="KW-1185">Reference proteome</keyword>
<accession>A0A1Q2L487</accession>
<protein>
    <recommendedName>
        <fullName evidence="4">Replication-associated protein RepC</fullName>
    </recommendedName>
</protein>
<dbReference type="RefSeq" id="WP_077591109.1">
    <property type="nucleotide sequence ID" value="NZ_CP019641.1"/>
</dbReference>
<organism evidence="2 3">
    <name type="scientific">Planococcus lenghuensis</name>
    <dbReference type="NCBI Taxonomy" id="2213202"/>
    <lineage>
        <taxon>Bacteria</taxon>
        <taxon>Bacillati</taxon>
        <taxon>Bacillota</taxon>
        <taxon>Bacilli</taxon>
        <taxon>Bacillales</taxon>
        <taxon>Caryophanaceae</taxon>
        <taxon>Planococcus</taxon>
    </lineage>
</organism>
<evidence type="ECO:0000313" key="2">
    <source>
        <dbReference type="EMBL" id="AQQ55249.1"/>
    </source>
</evidence>
<dbReference type="OrthoDB" id="2428728at2"/>
<gene>
    <name evidence="2" type="ORF">B0X71_18880</name>
</gene>
<evidence type="ECO:0000313" key="3">
    <source>
        <dbReference type="Proteomes" id="UP000188184"/>
    </source>
</evidence>